<dbReference type="SMART" id="SM00530">
    <property type="entry name" value="HTH_XRE"/>
    <property type="match status" value="1"/>
</dbReference>
<dbReference type="RefSeq" id="WP_311598890.1">
    <property type="nucleotide sequence ID" value="NZ_JAVREM010000014.1"/>
</dbReference>
<sequence>MAKTEMPTMRSRRLGNELRRLREAAGLTMGDAARELQSGQPKISKIEAGLQGIRPLDLDHLMTLYGVESEKDRQNLKRLAAKLRTRDWWTAQGPLLHNDLRDYLTLEADSSLIRTYENQVVPGLLQTEEYMSEIFRHQRTEQDAKVMRETRRKRQELLENRQVRLRAVLDVTVLHSVVGSARTMAEQLEHLLTLSKRRNVNIQVLPLRRSLPPDQYTPYSVLTMKGAPPADYVWLEHLSASTLLEQERDVQRYLRAWDDHTAAAMSPADSRTHIEALMEEYSRQA</sequence>
<evidence type="ECO:0000313" key="3">
    <source>
        <dbReference type="Proteomes" id="UP001183420"/>
    </source>
</evidence>
<evidence type="ECO:0000259" key="1">
    <source>
        <dbReference type="PROSITE" id="PS50943"/>
    </source>
</evidence>
<reference evidence="3" key="1">
    <citation type="submission" date="2023-07" db="EMBL/GenBank/DDBJ databases">
        <title>30 novel species of actinomycetes from the DSMZ collection.</title>
        <authorList>
            <person name="Nouioui I."/>
        </authorList>
    </citation>
    <scope>NUCLEOTIDE SEQUENCE [LARGE SCALE GENOMIC DNA]</scope>
    <source>
        <strain evidence="3">DSM 44918</strain>
    </source>
</reference>
<comment type="caution">
    <text evidence="2">The sequence shown here is derived from an EMBL/GenBank/DDBJ whole genome shotgun (WGS) entry which is preliminary data.</text>
</comment>
<dbReference type="PROSITE" id="PS50943">
    <property type="entry name" value="HTH_CROC1"/>
    <property type="match status" value="1"/>
</dbReference>
<proteinExistence type="predicted"/>
<dbReference type="InterPro" id="IPR010982">
    <property type="entry name" value="Lambda_DNA-bd_dom_sf"/>
</dbReference>
<dbReference type="EMBL" id="JAVREM010000014">
    <property type="protein sequence ID" value="MDT0319536.1"/>
    <property type="molecule type" value="Genomic_DNA"/>
</dbReference>
<dbReference type="InterPro" id="IPR001387">
    <property type="entry name" value="Cro/C1-type_HTH"/>
</dbReference>
<dbReference type="Pfam" id="PF13560">
    <property type="entry name" value="HTH_31"/>
    <property type="match status" value="1"/>
</dbReference>
<protein>
    <submittedName>
        <fullName evidence="2">Helix-turn-helix transcriptional regulator</fullName>
    </submittedName>
</protein>
<dbReference type="Proteomes" id="UP001183420">
    <property type="component" value="Unassembled WGS sequence"/>
</dbReference>
<dbReference type="Gene3D" id="1.10.260.40">
    <property type="entry name" value="lambda repressor-like DNA-binding domains"/>
    <property type="match status" value="1"/>
</dbReference>
<dbReference type="InterPro" id="IPR043917">
    <property type="entry name" value="DUF5753"/>
</dbReference>
<accession>A0ABU2LPM5</accession>
<dbReference type="CDD" id="cd00093">
    <property type="entry name" value="HTH_XRE"/>
    <property type="match status" value="1"/>
</dbReference>
<gene>
    <name evidence="2" type="ORF">RNC47_14430</name>
</gene>
<name>A0ABU2LPM5_9ACTN</name>
<dbReference type="Pfam" id="PF19054">
    <property type="entry name" value="DUF5753"/>
    <property type="match status" value="1"/>
</dbReference>
<organism evidence="2 3">
    <name type="scientific">Streptomyces millisiae</name>
    <dbReference type="NCBI Taxonomy" id="3075542"/>
    <lineage>
        <taxon>Bacteria</taxon>
        <taxon>Bacillati</taxon>
        <taxon>Actinomycetota</taxon>
        <taxon>Actinomycetes</taxon>
        <taxon>Kitasatosporales</taxon>
        <taxon>Streptomycetaceae</taxon>
        <taxon>Streptomyces</taxon>
    </lineage>
</organism>
<keyword evidence="3" id="KW-1185">Reference proteome</keyword>
<dbReference type="SUPFAM" id="SSF47413">
    <property type="entry name" value="lambda repressor-like DNA-binding domains"/>
    <property type="match status" value="1"/>
</dbReference>
<feature type="domain" description="HTH cro/C1-type" evidence="1">
    <location>
        <begin position="18"/>
        <end position="73"/>
    </location>
</feature>
<evidence type="ECO:0000313" key="2">
    <source>
        <dbReference type="EMBL" id="MDT0319536.1"/>
    </source>
</evidence>